<sequence>MIQGGILDVKSEE</sequence>
<evidence type="ECO:0000313" key="2">
    <source>
        <dbReference type="Proteomes" id="UP000237347"/>
    </source>
</evidence>
<organism evidence="1 2">
    <name type="scientific">Quercus suber</name>
    <name type="common">Cork oak</name>
    <dbReference type="NCBI Taxonomy" id="58331"/>
    <lineage>
        <taxon>Eukaryota</taxon>
        <taxon>Viridiplantae</taxon>
        <taxon>Streptophyta</taxon>
        <taxon>Embryophyta</taxon>
        <taxon>Tracheophyta</taxon>
        <taxon>Spermatophyta</taxon>
        <taxon>Magnoliopsida</taxon>
        <taxon>eudicotyledons</taxon>
        <taxon>Gunneridae</taxon>
        <taxon>Pentapetalae</taxon>
        <taxon>rosids</taxon>
        <taxon>fabids</taxon>
        <taxon>Fagales</taxon>
        <taxon>Fagaceae</taxon>
        <taxon>Quercus</taxon>
    </lineage>
</organism>
<keyword evidence="2" id="KW-1185">Reference proteome</keyword>
<dbReference type="Proteomes" id="UP000237347">
    <property type="component" value="Unassembled WGS sequence"/>
</dbReference>
<proteinExistence type="predicted"/>
<name>A0AAW0LF04_QUESU</name>
<evidence type="ECO:0000313" key="1">
    <source>
        <dbReference type="EMBL" id="KAK7849479.1"/>
    </source>
</evidence>
<gene>
    <name evidence="1" type="ORF">CFP56_002886</name>
</gene>
<reference evidence="1 2" key="1">
    <citation type="journal article" date="2018" name="Sci. Data">
        <title>The draft genome sequence of cork oak.</title>
        <authorList>
            <person name="Ramos A.M."/>
            <person name="Usie A."/>
            <person name="Barbosa P."/>
            <person name="Barros P.M."/>
            <person name="Capote T."/>
            <person name="Chaves I."/>
            <person name="Simoes F."/>
            <person name="Abreu I."/>
            <person name="Carrasquinho I."/>
            <person name="Faro C."/>
            <person name="Guimaraes J.B."/>
            <person name="Mendonca D."/>
            <person name="Nobrega F."/>
            <person name="Rodrigues L."/>
            <person name="Saibo N.J.M."/>
            <person name="Varela M.C."/>
            <person name="Egas C."/>
            <person name="Matos J."/>
            <person name="Miguel C.M."/>
            <person name="Oliveira M.M."/>
            <person name="Ricardo C.P."/>
            <person name="Goncalves S."/>
        </authorList>
    </citation>
    <scope>NUCLEOTIDE SEQUENCE [LARGE SCALE GENOMIC DNA]</scope>
    <source>
        <strain evidence="2">cv. HL8</strain>
    </source>
</reference>
<protein>
    <submittedName>
        <fullName evidence="1">Uncharacterized protein</fullName>
    </submittedName>
</protein>
<dbReference type="EMBL" id="PKMF04000113">
    <property type="protein sequence ID" value="KAK7849479.1"/>
    <property type="molecule type" value="Genomic_DNA"/>
</dbReference>
<accession>A0AAW0LF04</accession>
<comment type="caution">
    <text evidence="1">The sequence shown here is derived from an EMBL/GenBank/DDBJ whole genome shotgun (WGS) entry which is preliminary data.</text>
</comment>